<dbReference type="Proteomes" id="UP000274762">
    <property type="component" value="Unassembled WGS sequence"/>
</dbReference>
<protein>
    <submittedName>
        <fullName evidence="1">5-methylcytosine-specific restriction enzyme subunit McrC</fullName>
    </submittedName>
</protein>
<dbReference type="AlphaFoldDB" id="A0A495K5Q3"/>
<dbReference type="Pfam" id="PF10117">
    <property type="entry name" value="McrBC"/>
    <property type="match status" value="1"/>
</dbReference>
<evidence type="ECO:0000313" key="1">
    <source>
        <dbReference type="EMBL" id="RKR96623.1"/>
    </source>
</evidence>
<proteinExistence type="predicted"/>
<dbReference type="EMBL" id="RBKV01000001">
    <property type="protein sequence ID" value="RKR96623.1"/>
    <property type="molecule type" value="Genomic_DNA"/>
</dbReference>
<sequence>MRTLTEYESDIFEATPSRQHEMSAAADRLKSKVKLRWLAAGRVEVTATQWVGSVDVPGVGPLRVVPKLAGSELDVLAMIAVAEGNSHDVLDSLENHHSPGKADSLPELLARFLTDAANDVHRQGLLAGYRSAQDDLPYMRGRLNVREQALRKFGVLDTLACNYEEFDTDILENRVTAAALGVARRLTSNAEGRTATGRVYEDFFGSAPTPPPSPEVVRRTLQYDRHNERYRTALTWSLAVLENSFLDNMFDVGHARAQAFLVDMNLLFERFVTTLVQQTLPGGLVAEPQAKDLSVFKSDSGSFAIRPDILISDGLRSCAIDAKYKRYDGNSLSPNDLYQLTTYAQAYPGWGPVPRSMLIYPSMGSEAPRTIRFEPGGRRLAEVHVHPIPIRAIIAALSGGDQTPMEAFRQSLRTWLAIAPDDGA</sequence>
<comment type="caution">
    <text evidence="1">The sequence shown here is derived from an EMBL/GenBank/DDBJ whole genome shotgun (WGS) entry which is preliminary data.</text>
</comment>
<organism evidence="1 2">
    <name type="scientific">Williamsia marianensis</name>
    <dbReference type="NCBI Taxonomy" id="85044"/>
    <lineage>
        <taxon>Bacteria</taxon>
        <taxon>Bacillati</taxon>
        <taxon>Actinomycetota</taxon>
        <taxon>Actinomycetes</taxon>
        <taxon>Mycobacteriales</taxon>
        <taxon>Nocardiaceae</taxon>
        <taxon>Williamsia</taxon>
    </lineage>
</organism>
<accession>A0A495K5Q3</accession>
<dbReference type="OrthoDB" id="9786961at2"/>
<dbReference type="RefSeq" id="WP_062795542.1">
    <property type="nucleotide sequence ID" value="NZ_CBCRXS010000003.1"/>
</dbReference>
<name>A0A495K5Q3_WILMA</name>
<evidence type="ECO:0000313" key="2">
    <source>
        <dbReference type="Proteomes" id="UP000274762"/>
    </source>
</evidence>
<dbReference type="PANTHER" id="PTHR38733:SF1">
    <property type="entry name" value="TYPE IV METHYL-DIRECTED RESTRICTION ENZYME ECOKMCRBC"/>
    <property type="match status" value="1"/>
</dbReference>
<gene>
    <name evidence="1" type="ORF">DFJ75_3476</name>
</gene>
<dbReference type="InterPro" id="IPR019292">
    <property type="entry name" value="McrC"/>
</dbReference>
<reference evidence="1 2" key="1">
    <citation type="submission" date="2018-10" db="EMBL/GenBank/DDBJ databases">
        <title>Sequencing the genomes of 1000 actinobacteria strains.</title>
        <authorList>
            <person name="Klenk H.-P."/>
        </authorList>
    </citation>
    <scope>NUCLEOTIDE SEQUENCE [LARGE SCALE GENOMIC DNA]</scope>
    <source>
        <strain evidence="1 2">DSM 44343</strain>
    </source>
</reference>
<dbReference type="PANTHER" id="PTHR38733">
    <property type="entry name" value="PROTEIN MCRC"/>
    <property type="match status" value="1"/>
</dbReference>